<dbReference type="Proteomes" id="UP000460435">
    <property type="component" value="Unassembled WGS sequence"/>
</dbReference>
<dbReference type="Gene3D" id="2.30.110.10">
    <property type="entry name" value="Electron Transport, Fmn-binding Protein, Chain A"/>
    <property type="match status" value="1"/>
</dbReference>
<keyword evidence="2" id="KW-1185">Reference proteome</keyword>
<accession>A0A7K3M8N2</accession>
<protein>
    <submittedName>
        <fullName evidence="1">Pyridoxamine 5'-phosphate oxidase family protein</fullName>
    </submittedName>
</protein>
<dbReference type="AlphaFoldDB" id="A0A7K3M8N2"/>
<dbReference type="RefSeq" id="WP_162452361.1">
    <property type="nucleotide sequence ID" value="NZ_WLZY01000008.1"/>
</dbReference>
<evidence type="ECO:0000313" key="1">
    <source>
        <dbReference type="EMBL" id="NDL59665.1"/>
    </source>
</evidence>
<comment type="caution">
    <text evidence="1">The sequence shown here is derived from an EMBL/GenBank/DDBJ whole genome shotgun (WGS) entry which is preliminary data.</text>
</comment>
<sequence>MSGDRQMIAMDRHDALAMVAGVAFGRVVFTDQALPAIRPVNHVIDDESVIIRTHLGSALSAVTGSSEVGVVAYEADDIDPDKRLGWSVVITGMAEAIEDEATVARYEEILRPWVSRPMDRVIRIVPKIVSGFWLAESRGA</sequence>
<reference evidence="1 2" key="1">
    <citation type="submission" date="2019-11" db="EMBL/GenBank/DDBJ databases">
        <authorList>
            <person name="Li X.-J."/>
            <person name="Feng X.-M."/>
        </authorList>
    </citation>
    <scope>NUCLEOTIDE SEQUENCE [LARGE SCALE GENOMIC DNA]</scope>
    <source>
        <strain evidence="1 2">XMNu-373</strain>
    </source>
</reference>
<proteinExistence type="predicted"/>
<organism evidence="1 2">
    <name type="scientific">Phytoactinopolyspora mesophila</name>
    <dbReference type="NCBI Taxonomy" id="2650750"/>
    <lineage>
        <taxon>Bacteria</taxon>
        <taxon>Bacillati</taxon>
        <taxon>Actinomycetota</taxon>
        <taxon>Actinomycetes</taxon>
        <taxon>Jiangellales</taxon>
        <taxon>Jiangellaceae</taxon>
        <taxon>Phytoactinopolyspora</taxon>
    </lineage>
</organism>
<evidence type="ECO:0000313" key="2">
    <source>
        <dbReference type="Proteomes" id="UP000460435"/>
    </source>
</evidence>
<dbReference type="SUPFAM" id="SSF50475">
    <property type="entry name" value="FMN-binding split barrel"/>
    <property type="match status" value="1"/>
</dbReference>
<name>A0A7K3M8N2_9ACTN</name>
<gene>
    <name evidence="1" type="ORF">F7O44_21570</name>
</gene>
<dbReference type="EMBL" id="WLZY01000008">
    <property type="protein sequence ID" value="NDL59665.1"/>
    <property type="molecule type" value="Genomic_DNA"/>
</dbReference>
<dbReference type="InterPro" id="IPR012349">
    <property type="entry name" value="Split_barrel_FMN-bd"/>
</dbReference>
<dbReference type="InterPro" id="IPR024747">
    <property type="entry name" value="Pyridox_Oxase-rel"/>
</dbReference>
<dbReference type="Pfam" id="PF12900">
    <property type="entry name" value="Pyridox_ox_2"/>
    <property type="match status" value="1"/>
</dbReference>